<gene>
    <name evidence="2" type="ORF">BU26DRAFT_571002</name>
</gene>
<dbReference type="Proteomes" id="UP000800094">
    <property type="component" value="Unassembled WGS sequence"/>
</dbReference>
<evidence type="ECO:0000313" key="2">
    <source>
        <dbReference type="EMBL" id="KAF2242322.1"/>
    </source>
</evidence>
<proteinExistence type="predicted"/>
<organism evidence="2 3">
    <name type="scientific">Trematosphaeria pertusa</name>
    <dbReference type="NCBI Taxonomy" id="390896"/>
    <lineage>
        <taxon>Eukaryota</taxon>
        <taxon>Fungi</taxon>
        <taxon>Dikarya</taxon>
        <taxon>Ascomycota</taxon>
        <taxon>Pezizomycotina</taxon>
        <taxon>Dothideomycetes</taxon>
        <taxon>Pleosporomycetidae</taxon>
        <taxon>Pleosporales</taxon>
        <taxon>Massarineae</taxon>
        <taxon>Trematosphaeriaceae</taxon>
        <taxon>Trematosphaeria</taxon>
    </lineage>
</organism>
<evidence type="ECO:0000313" key="3">
    <source>
        <dbReference type="Proteomes" id="UP000800094"/>
    </source>
</evidence>
<dbReference type="EMBL" id="ML987208">
    <property type="protein sequence ID" value="KAF2242322.1"/>
    <property type="molecule type" value="Genomic_DNA"/>
</dbReference>
<dbReference type="AlphaFoldDB" id="A0A6A6HX68"/>
<feature type="compositionally biased region" description="Polar residues" evidence="1">
    <location>
        <begin position="121"/>
        <end position="136"/>
    </location>
</feature>
<accession>A0A6A6HX68</accession>
<keyword evidence="3" id="KW-1185">Reference proteome</keyword>
<protein>
    <submittedName>
        <fullName evidence="2">Uncharacterized protein</fullName>
    </submittedName>
</protein>
<name>A0A6A6HX68_9PLEO</name>
<dbReference type="RefSeq" id="XP_033677326.1">
    <property type="nucleotide sequence ID" value="XM_033834093.1"/>
</dbReference>
<feature type="compositionally biased region" description="Polar residues" evidence="1">
    <location>
        <begin position="60"/>
        <end position="78"/>
    </location>
</feature>
<evidence type="ECO:0000256" key="1">
    <source>
        <dbReference type="SAM" id="MobiDB-lite"/>
    </source>
</evidence>
<sequence>MAKNRNGKKAKQAGAGGARGVRPGSGNKNPPRHNGNGHIWSGGVATGGRGNTGNHANFRPHNQNNAVARGGSNRTATRAPNVRDGGGREVSSRRLAQHHPNGGPRPDPTGGKVNPLRPEQSGANASATTSHEAQLTQRRDKLPEGCLDMTHMYALPMDEKTLEQINKGNTILWVLEIEQTTNNRARDTNTHYILTEVGLCSCKYRPNVVHHYDKASNKLFLHLKVDFHNVNEENYTSNKPVKIIGHSPRLPRKNSHIDASIFRSVIPNATMIPDGGLLDGPSSELFMEVCSQFTFGPGVSRRLADAAEKTKNMARTNPIFCDGGAVLGITEMAGAMSEKLDLGARNAALKPNAVTSQSLNEKEKESTPCTAQVASHQLPIATARSEIPVQAEGVPGAAGDLKRKASSLAIAGAETKKPKLSEVKAGPEEYENQLDADNRLIDSRYGGLDKEQVKEEWSKAWWDYRLYEQEMLSLMGSRPGPSVGQLQQLTKLKKREFFTDAIDLLYRWGGAEYLTEDLRATLVAGSDQSD</sequence>
<feature type="region of interest" description="Disordered" evidence="1">
    <location>
        <begin position="1"/>
        <end position="141"/>
    </location>
</feature>
<dbReference type="GeneID" id="54587423"/>
<reference evidence="2" key="1">
    <citation type="journal article" date="2020" name="Stud. Mycol.">
        <title>101 Dothideomycetes genomes: a test case for predicting lifestyles and emergence of pathogens.</title>
        <authorList>
            <person name="Haridas S."/>
            <person name="Albert R."/>
            <person name="Binder M."/>
            <person name="Bloem J."/>
            <person name="Labutti K."/>
            <person name="Salamov A."/>
            <person name="Andreopoulos B."/>
            <person name="Baker S."/>
            <person name="Barry K."/>
            <person name="Bills G."/>
            <person name="Bluhm B."/>
            <person name="Cannon C."/>
            <person name="Castanera R."/>
            <person name="Culley D."/>
            <person name="Daum C."/>
            <person name="Ezra D."/>
            <person name="Gonzalez J."/>
            <person name="Henrissat B."/>
            <person name="Kuo A."/>
            <person name="Liang C."/>
            <person name="Lipzen A."/>
            <person name="Lutzoni F."/>
            <person name="Magnuson J."/>
            <person name="Mondo S."/>
            <person name="Nolan M."/>
            <person name="Ohm R."/>
            <person name="Pangilinan J."/>
            <person name="Park H.-J."/>
            <person name="Ramirez L."/>
            <person name="Alfaro M."/>
            <person name="Sun H."/>
            <person name="Tritt A."/>
            <person name="Yoshinaga Y."/>
            <person name="Zwiers L.-H."/>
            <person name="Turgeon B."/>
            <person name="Goodwin S."/>
            <person name="Spatafora J."/>
            <person name="Crous P."/>
            <person name="Grigoriev I."/>
        </authorList>
    </citation>
    <scope>NUCLEOTIDE SEQUENCE</scope>
    <source>
        <strain evidence="2">CBS 122368</strain>
    </source>
</reference>
<feature type="compositionally biased region" description="Basic residues" evidence="1">
    <location>
        <begin position="1"/>
        <end position="11"/>
    </location>
</feature>